<dbReference type="EMBL" id="CM047592">
    <property type="protein sequence ID" value="KAI9917549.1"/>
    <property type="molecule type" value="Genomic_DNA"/>
</dbReference>
<protein>
    <submittedName>
        <fullName evidence="1">Uncharacterized protein</fullName>
    </submittedName>
</protein>
<evidence type="ECO:0000313" key="2">
    <source>
        <dbReference type="Proteomes" id="UP001163321"/>
    </source>
</evidence>
<comment type="caution">
    <text evidence="1">The sequence shown here is derived from an EMBL/GenBank/DDBJ whole genome shotgun (WGS) entry which is preliminary data.</text>
</comment>
<keyword evidence="2" id="KW-1185">Reference proteome</keyword>
<dbReference type="Proteomes" id="UP001163321">
    <property type="component" value="Chromosome 13"/>
</dbReference>
<reference evidence="1 2" key="1">
    <citation type="journal article" date="2022" name="bioRxiv">
        <title>The genome of the oomycete Peronosclerospora sorghi, a cosmopolitan pathogen of maize and sorghum, is inflated with dispersed pseudogenes.</title>
        <authorList>
            <person name="Fletcher K."/>
            <person name="Martin F."/>
            <person name="Isakeit T."/>
            <person name="Cavanaugh K."/>
            <person name="Magill C."/>
            <person name="Michelmore R."/>
        </authorList>
    </citation>
    <scope>NUCLEOTIDE SEQUENCE [LARGE SCALE GENOMIC DNA]</scope>
    <source>
        <strain evidence="1">P6</strain>
    </source>
</reference>
<gene>
    <name evidence="1" type="ORF">PsorP6_012348</name>
</gene>
<organism evidence="1 2">
    <name type="scientific">Peronosclerospora sorghi</name>
    <dbReference type="NCBI Taxonomy" id="230839"/>
    <lineage>
        <taxon>Eukaryota</taxon>
        <taxon>Sar</taxon>
        <taxon>Stramenopiles</taxon>
        <taxon>Oomycota</taxon>
        <taxon>Peronosporomycetes</taxon>
        <taxon>Peronosporales</taxon>
        <taxon>Peronosporaceae</taxon>
        <taxon>Peronosclerospora</taxon>
    </lineage>
</organism>
<evidence type="ECO:0000313" key="1">
    <source>
        <dbReference type="EMBL" id="KAI9917549.1"/>
    </source>
</evidence>
<sequence>MWFNGNDETEVQPRKSVWNLRSRKFRHAWTTFIRNESHMFLPLMLNILPAAKPWILRDSREDFAYPLTRDNDLHSRMYTLAVDASSIILIGAEICLNLLLMEELSELWPKLFRTK</sequence>
<name>A0ACC0WFM4_9STRA</name>
<proteinExistence type="predicted"/>
<accession>A0ACC0WFM4</accession>